<dbReference type="GO" id="GO:0005524">
    <property type="term" value="F:ATP binding"/>
    <property type="evidence" value="ECO:0007669"/>
    <property type="project" value="UniProtKB-KW"/>
</dbReference>
<dbReference type="KEGG" id="surl:BI350_03680"/>
<dbReference type="InterPro" id="IPR036113">
    <property type="entry name" value="Asp/Glu-ADT_sf_sub_c"/>
</dbReference>
<keyword evidence="6" id="KW-0648">Protein biosynthesis</keyword>
<name>A0A1D8JDH4_9BACL</name>
<dbReference type="PANTHER" id="PTHR15004:SF0">
    <property type="entry name" value="GLUTAMYL-TRNA(GLN) AMIDOTRANSFERASE SUBUNIT C, MITOCHONDRIAL"/>
    <property type="match status" value="1"/>
</dbReference>
<sequence length="96" mass="10891">MSTLTREEVLAVADRAMLELTDEEADMYAEELSTFISYADKLNELNTDHVEPMTHALQQKNVMREDVVQDVLAREEMLAGVKEHKDGEIKVPTILS</sequence>
<dbReference type="EMBL" id="CP017560">
    <property type="protein sequence ID" value="AOV06776.1"/>
    <property type="molecule type" value="Genomic_DNA"/>
</dbReference>
<dbReference type="HAMAP" id="MF_00122">
    <property type="entry name" value="GatC"/>
    <property type="match status" value="1"/>
</dbReference>
<dbReference type="Proteomes" id="UP000185746">
    <property type="component" value="Chromosome"/>
</dbReference>
<dbReference type="GO" id="GO:0006450">
    <property type="term" value="P:regulation of translational fidelity"/>
    <property type="evidence" value="ECO:0007669"/>
    <property type="project" value="InterPro"/>
</dbReference>
<comment type="subunit">
    <text evidence="2 6">Heterotrimer of A, B and C subunits.</text>
</comment>
<evidence type="ECO:0000313" key="7">
    <source>
        <dbReference type="EMBL" id="AOV06776.1"/>
    </source>
</evidence>
<reference evidence="7 8" key="1">
    <citation type="submission" date="2016-09" db="EMBL/GenBank/DDBJ databases">
        <title>Complete genome sequence of the Lysinibacillus sphaericus LMG 22257, a specie of Bacillus with ureolytic activity that can effectively biodeposit calcium carbonate.</title>
        <authorList>
            <person name="Yan W."/>
        </authorList>
    </citation>
    <scope>NUCLEOTIDE SEQUENCE [LARGE SCALE GENOMIC DNA]</scope>
    <source>
        <strain evidence="7 8">LMG 22257</strain>
    </source>
</reference>
<dbReference type="EC" id="6.3.5.-" evidence="6"/>
<proteinExistence type="inferred from homology"/>
<dbReference type="PANTHER" id="PTHR15004">
    <property type="entry name" value="GLUTAMYL-TRNA(GLN) AMIDOTRANSFERASE SUBUNIT C, MITOCHONDRIAL"/>
    <property type="match status" value="1"/>
</dbReference>
<gene>
    <name evidence="6" type="primary">gatC</name>
    <name evidence="7" type="ORF">BI350_03680</name>
</gene>
<evidence type="ECO:0000256" key="4">
    <source>
        <dbReference type="ARBA" id="ARBA00047380"/>
    </source>
</evidence>
<dbReference type="RefSeq" id="WP_075526896.1">
    <property type="nucleotide sequence ID" value="NZ_CP017560.1"/>
</dbReference>
<organism evidence="7 8">
    <name type="scientific">Sporosarcina ureilytica</name>
    <dbReference type="NCBI Taxonomy" id="298596"/>
    <lineage>
        <taxon>Bacteria</taxon>
        <taxon>Bacillati</taxon>
        <taxon>Bacillota</taxon>
        <taxon>Bacilli</taxon>
        <taxon>Bacillales</taxon>
        <taxon>Caryophanaceae</taxon>
        <taxon>Sporosarcina</taxon>
    </lineage>
</organism>
<protein>
    <recommendedName>
        <fullName evidence="6">Aspartyl/glutamyl-tRNA(Asn/Gln) amidotransferase subunit C</fullName>
        <shortName evidence="6">Asp/Glu-ADT subunit C</shortName>
        <ecNumber evidence="6">6.3.5.-</ecNumber>
    </recommendedName>
</protein>
<accession>A0A1D8JDH4</accession>
<comment type="catalytic activity">
    <reaction evidence="4 6">
        <text>L-aspartyl-tRNA(Asn) + L-glutamine + ATP + H2O = L-asparaginyl-tRNA(Asn) + L-glutamate + ADP + phosphate + 2 H(+)</text>
        <dbReference type="Rhea" id="RHEA:14513"/>
        <dbReference type="Rhea" id="RHEA-COMP:9674"/>
        <dbReference type="Rhea" id="RHEA-COMP:9677"/>
        <dbReference type="ChEBI" id="CHEBI:15377"/>
        <dbReference type="ChEBI" id="CHEBI:15378"/>
        <dbReference type="ChEBI" id="CHEBI:29985"/>
        <dbReference type="ChEBI" id="CHEBI:30616"/>
        <dbReference type="ChEBI" id="CHEBI:43474"/>
        <dbReference type="ChEBI" id="CHEBI:58359"/>
        <dbReference type="ChEBI" id="CHEBI:78515"/>
        <dbReference type="ChEBI" id="CHEBI:78516"/>
        <dbReference type="ChEBI" id="CHEBI:456216"/>
    </reaction>
</comment>
<dbReference type="Pfam" id="PF02686">
    <property type="entry name" value="GatC"/>
    <property type="match status" value="1"/>
</dbReference>
<comment type="catalytic activity">
    <reaction evidence="5 6">
        <text>L-glutamyl-tRNA(Gln) + L-glutamine + ATP + H2O = L-glutaminyl-tRNA(Gln) + L-glutamate + ADP + phosphate + H(+)</text>
        <dbReference type="Rhea" id="RHEA:17521"/>
        <dbReference type="Rhea" id="RHEA-COMP:9681"/>
        <dbReference type="Rhea" id="RHEA-COMP:9684"/>
        <dbReference type="ChEBI" id="CHEBI:15377"/>
        <dbReference type="ChEBI" id="CHEBI:15378"/>
        <dbReference type="ChEBI" id="CHEBI:29985"/>
        <dbReference type="ChEBI" id="CHEBI:30616"/>
        <dbReference type="ChEBI" id="CHEBI:43474"/>
        <dbReference type="ChEBI" id="CHEBI:58359"/>
        <dbReference type="ChEBI" id="CHEBI:78520"/>
        <dbReference type="ChEBI" id="CHEBI:78521"/>
        <dbReference type="ChEBI" id="CHEBI:456216"/>
    </reaction>
</comment>
<evidence type="ECO:0000313" key="8">
    <source>
        <dbReference type="Proteomes" id="UP000185746"/>
    </source>
</evidence>
<dbReference type="GO" id="GO:0070681">
    <property type="term" value="P:glutaminyl-tRNAGln biosynthesis via transamidation"/>
    <property type="evidence" value="ECO:0007669"/>
    <property type="project" value="TreeGrafter"/>
</dbReference>
<evidence type="ECO:0000256" key="5">
    <source>
        <dbReference type="ARBA" id="ARBA00047913"/>
    </source>
</evidence>
<evidence type="ECO:0000256" key="6">
    <source>
        <dbReference type="HAMAP-Rule" id="MF_00122"/>
    </source>
</evidence>
<dbReference type="Gene3D" id="1.10.20.60">
    <property type="entry name" value="Glu-tRNAGln amidotransferase C subunit, N-terminal domain"/>
    <property type="match status" value="1"/>
</dbReference>
<dbReference type="NCBIfam" id="TIGR00135">
    <property type="entry name" value="gatC"/>
    <property type="match status" value="1"/>
</dbReference>
<dbReference type="InterPro" id="IPR003837">
    <property type="entry name" value="GatC"/>
</dbReference>
<dbReference type="GO" id="GO:0016740">
    <property type="term" value="F:transferase activity"/>
    <property type="evidence" value="ECO:0007669"/>
    <property type="project" value="UniProtKB-KW"/>
</dbReference>
<comment type="similarity">
    <text evidence="1 6">Belongs to the GatC family.</text>
</comment>
<dbReference type="AlphaFoldDB" id="A0A1D8JDH4"/>
<keyword evidence="8" id="KW-1185">Reference proteome</keyword>
<dbReference type="GO" id="GO:0006412">
    <property type="term" value="P:translation"/>
    <property type="evidence" value="ECO:0007669"/>
    <property type="project" value="UniProtKB-UniRule"/>
</dbReference>
<evidence type="ECO:0000256" key="3">
    <source>
        <dbReference type="ARBA" id="ARBA00024799"/>
    </source>
</evidence>
<dbReference type="GO" id="GO:0050566">
    <property type="term" value="F:asparaginyl-tRNA synthase (glutamine-hydrolyzing) activity"/>
    <property type="evidence" value="ECO:0007669"/>
    <property type="project" value="RHEA"/>
</dbReference>
<comment type="function">
    <text evidence="3 6">Allows the formation of correctly charged Asn-tRNA(Asn) or Gln-tRNA(Gln) through the transamidation of misacylated Asp-tRNA(Asn) or Glu-tRNA(Gln) in organisms which lack either or both of asparaginyl-tRNA or glutaminyl-tRNA synthetases. The reaction takes place in the presence of glutamine and ATP through an activated phospho-Asp-tRNA(Asn) or phospho-Glu-tRNA(Gln).</text>
</comment>
<keyword evidence="6" id="KW-0547">Nucleotide-binding</keyword>
<keyword evidence="6" id="KW-0436">Ligase</keyword>
<dbReference type="GO" id="GO:0050567">
    <property type="term" value="F:glutaminyl-tRNA synthase (glutamine-hydrolyzing) activity"/>
    <property type="evidence" value="ECO:0007669"/>
    <property type="project" value="UniProtKB-UniRule"/>
</dbReference>
<keyword evidence="6" id="KW-0067">ATP-binding</keyword>
<dbReference type="SUPFAM" id="SSF141000">
    <property type="entry name" value="Glu-tRNAGln amidotransferase C subunit"/>
    <property type="match status" value="1"/>
</dbReference>
<evidence type="ECO:0000256" key="1">
    <source>
        <dbReference type="ARBA" id="ARBA00010757"/>
    </source>
</evidence>
<evidence type="ECO:0000256" key="2">
    <source>
        <dbReference type="ARBA" id="ARBA00011123"/>
    </source>
</evidence>
<keyword evidence="7" id="KW-0808">Transferase</keyword>